<accession>A0A239I432</accession>
<dbReference type="EMBL" id="FZOJ01000025">
    <property type="protein sequence ID" value="SNS88122.1"/>
    <property type="molecule type" value="Genomic_DNA"/>
</dbReference>
<gene>
    <name evidence="2" type="ORF">SAMN05446037_102548</name>
</gene>
<dbReference type="InterPro" id="IPR050900">
    <property type="entry name" value="Transposase_IS3/IS150/IS904"/>
</dbReference>
<dbReference type="InterPro" id="IPR012337">
    <property type="entry name" value="RNaseH-like_sf"/>
</dbReference>
<dbReference type="Pfam" id="PF13333">
    <property type="entry name" value="rve_2"/>
    <property type="match status" value="1"/>
</dbReference>
<dbReference type="Gene3D" id="3.30.420.10">
    <property type="entry name" value="Ribonuclease H-like superfamily/Ribonuclease H"/>
    <property type="match status" value="1"/>
</dbReference>
<proteinExistence type="predicted"/>
<dbReference type="Pfam" id="PF00665">
    <property type="entry name" value="rve"/>
    <property type="match status" value="1"/>
</dbReference>
<protein>
    <submittedName>
        <fullName evidence="2">Transposase InsO and inactivated derivatives</fullName>
    </submittedName>
</protein>
<dbReference type="PROSITE" id="PS50994">
    <property type="entry name" value="INTEGRASE"/>
    <property type="match status" value="1"/>
</dbReference>
<feature type="domain" description="Integrase catalytic" evidence="1">
    <location>
        <begin position="24"/>
        <end position="199"/>
    </location>
</feature>
<reference evidence="2 3" key="1">
    <citation type="submission" date="2017-06" db="EMBL/GenBank/DDBJ databases">
        <authorList>
            <person name="Kim H.J."/>
            <person name="Triplett B.A."/>
        </authorList>
    </citation>
    <scope>NUCLEOTIDE SEQUENCE [LARGE SCALE GENOMIC DNA]</scope>
    <source>
        <strain evidence="2 3">SCA</strain>
    </source>
</reference>
<dbReference type="SUPFAM" id="SSF53098">
    <property type="entry name" value="Ribonuclease H-like"/>
    <property type="match status" value="1"/>
</dbReference>
<dbReference type="NCBIfam" id="NF033516">
    <property type="entry name" value="transpos_IS3"/>
    <property type="match status" value="1"/>
</dbReference>
<dbReference type="GO" id="GO:0015074">
    <property type="term" value="P:DNA integration"/>
    <property type="evidence" value="ECO:0007669"/>
    <property type="project" value="InterPro"/>
</dbReference>
<dbReference type="InterPro" id="IPR048020">
    <property type="entry name" value="Transpos_IS3"/>
</dbReference>
<name>A0A239I432_9FIRM</name>
<dbReference type="InterPro" id="IPR036397">
    <property type="entry name" value="RNaseH_sf"/>
</dbReference>
<dbReference type="PANTHER" id="PTHR46889:SF4">
    <property type="entry name" value="TRANSPOSASE INSO FOR INSERTION SEQUENCE ELEMENT IS911B-RELATED"/>
    <property type="match status" value="1"/>
</dbReference>
<evidence type="ECO:0000313" key="2">
    <source>
        <dbReference type="EMBL" id="SNS88122.1"/>
    </source>
</evidence>
<evidence type="ECO:0000313" key="3">
    <source>
        <dbReference type="Proteomes" id="UP000198304"/>
    </source>
</evidence>
<dbReference type="GO" id="GO:0003676">
    <property type="term" value="F:nucleic acid binding"/>
    <property type="evidence" value="ECO:0007669"/>
    <property type="project" value="InterPro"/>
</dbReference>
<keyword evidence="3" id="KW-1185">Reference proteome</keyword>
<dbReference type="Proteomes" id="UP000198304">
    <property type="component" value="Unassembled WGS sequence"/>
</dbReference>
<dbReference type="AlphaFoldDB" id="A0A239I432"/>
<dbReference type="PANTHER" id="PTHR46889">
    <property type="entry name" value="TRANSPOSASE INSF FOR INSERTION SEQUENCE IS3B-RELATED"/>
    <property type="match status" value="1"/>
</dbReference>
<dbReference type="InterPro" id="IPR001584">
    <property type="entry name" value="Integrase_cat-core"/>
</dbReference>
<evidence type="ECO:0000259" key="1">
    <source>
        <dbReference type="PROSITE" id="PS50994"/>
    </source>
</evidence>
<organism evidence="2 3">
    <name type="scientific">Anaerovirgula multivorans</name>
    <dbReference type="NCBI Taxonomy" id="312168"/>
    <lineage>
        <taxon>Bacteria</taxon>
        <taxon>Bacillati</taxon>
        <taxon>Bacillota</taxon>
        <taxon>Clostridia</taxon>
        <taxon>Peptostreptococcales</taxon>
        <taxon>Natronincolaceae</taxon>
        <taxon>Anaerovirgula</taxon>
    </lineage>
</organism>
<sequence length="206" mass="23906">MGENDLVSALKTKFKATTNSNHNYPLAPNLLTKDFTAQSKNQKWVGDITYVATSEGWLYLAAIEDLYHKKIVGWALDSRMTKQLTLNALDQAIIRERPAKGLIFHSYRGSQYAAYDYQDKLRENGIRQSMSAKGDCYDNACMESFFATLKKDLIHRRRFKTREEAKIAIINYIKTWYNYRRSHSSLDYMSPMEYELHYSQGKDLAA</sequence>